<evidence type="ECO:0000256" key="1">
    <source>
        <dbReference type="ARBA" id="ARBA00004651"/>
    </source>
</evidence>
<organism evidence="11 12">
    <name type="scientific">Spirochaeta isovalerica</name>
    <dbReference type="NCBI Taxonomy" id="150"/>
    <lineage>
        <taxon>Bacteria</taxon>
        <taxon>Pseudomonadati</taxon>
        <taxon>Spirochaetota</taxon>
        <taxon>Spirochaetia</taxon>
        <taxon>Spirochaetales</taxon>
        <taxon>Spirochaetaceae</taxon>
        <taxon>Spirochaeta</taxon>
    </lineage>
</organism>
<evidence type="ECO:0000256" key="7">
    <source>
        <dbReference type="ARBA" id="ARBA00022989"/>
    </source>
</evidence>
<keyword evidence="4" id="KW-0813">Transport</keyword>
<dbReference type="InterPro" id="IPR005672">
    <property type="entry name" value="Phosphate_PstA"/>
</dbReference>
<evidence type="ECO:0000256" key="8">
    <source>
        <dbReference type="ARBA" id="ARBA00023136"/>
    </source>
</evidence>
<gene>
    <name evidence="11" type="ORF">HNR50_003401</name>
</gene>
<dbReference type="RefSeq" id="WP_221439917.1">
    <property type="nucleotide sequence ID" value="NZ_JACHGJ010000007.1"/>
</dbReference>
<protein>
    <recommendedName>
        <fullName evidence="3 9">Phosphate transport system permease protein PstA</fullName>
    </recommendedName>
</protein>
<dbReference type="SUPFAM" id="SSF161098">
    <property type="entry name" value="MetI-like"/>
    <property type="match status" value="1"/>
</dbReference>
<evidence type="ECO:0000256" key="4">
    <source>
        <dbReference type="ARBA" id="ARBA00022448"/>
    </source>
</evidence>
<reference evidence="11 12" key="1">
    <citation type="submission" date="2020-08" db="EMBL/GenBank/DDBJ databases">
        <title>Genomic Encyclopedia of Type Strains, Phase IV (KMG-IV): sequencing the most valuable type-strain genomes for metagenomic binning, comparative biology and taxonomic classification.</title>
        <authorList>
            <person name="Goeker M."/>
        </authorList>
    </citation>
    <scope>NUCLEOTIDE SEQUENCE [LARGE SCALE GENOMIC DNA]</scope>
    <source>
        <strain evidence="11 12">DSM 2461</strain>
    </source>
</reference>
<evidence type="ECO:0000256" key="2">
    <source>
        <dbReference type="ARBA" id="ARBA00007069"/>
    </source>
</evidence>
<dbReference type="GO" id="GO:0035435">
    <property type="term" value="P:phosphate ion transmembrane transport"/>
    <property type="evidence" value="ECO:0007669"/>
    <property type="project" value="InterPro"/>
</dbReference>
<feature type="transmembrane region" description="Helical" evidence="9">
    <location>
        <begin position="218"/>
        <end position="239"/>
    </location>
</feature>
<feature type="transmembrane region" description="Helical" evidence="9">
    <location>
        <begin position="20"/>
        <end position="41"/>
    </location>
</feature>
<keyword evidence="5 9" id="KW-1003">Cell membrane</keyword>
<sequence>MTDFTDNVKRRMKISSGWNMVFTISTVIGIIMLILLLLNIINGAFGYVVIENTIEPTELVSSGNLDELQKEDLIGILEANLSKGLIRRFENEKALADRSKTEIMSLVFERIIEPRVIESWTLSESILGKKAIFTHCKEEYPRGHIQFRSWLNGNFLTKQQSSTPEFAGIRTAIIGSFMIIIITVLFAFPVGVSAAIYLEEYATDNRFTRFIQVNIYNLSGVPSIIYGLLGLTVFVRWMGPLTSGIIFGLNDPSTSNGRTILSAGLTLGLLILPIIIINAQEAIRAVPQSLRQAGYGVGATKWQIIWSHVLPNSMDRILTGTILAVSRAIGETAPIVVIGASTFLSVDPSNIFSKFTTLPIQIYQWTARPQPEFRHVAAAAILVLLAMLLTMNGFAIFTRNRLNRKRSAN</sequence>
<evidence type="ECO:0000256" key="9">
    <source>
        <dbReference type="RuleBase" id="RU363043"/>
    </source>
</evidence>
<accession>A0A841REB9</accession>
<feature type="domain" description="ABC transmembrane type-1" evidence="10">
    <location>
        <begin position="173"/>
        <end position="395"/>
    </location>
</feature>
<evidence type="ECO:0000256" key="6">
    <source>
        <dbReference type="ARBA" id="ARBA00022692"/>
    </source>
</evidence>
<evidence type="ECO:0000256" key="3">
    <source>
        <dbReference type="ARBA" id="ARBA00016864"/>
    </source>
</evidence>
<evidence type="ECO:0000256" key="5">
    <source>
        <dbReference type="ARBA" id="ARBA00022475"/>
    </source>
</evidence>
<keyword evidence="12" id="KW-1185">Reference proteome</keyword>
<comment type="subcellular location">
    <subcellularLocation>
        <location evidence="1 9">Cell membrane</location>
        <topology evidence="1 9">Multi-pass membrane protein</topology>
    </subcellularLocation>
</comment>
<keyword evidence="6 9" id="KW-0812">Transmembrane</keyword>
<evidence type="ECO:0000313" key="11">
    <source>
        <dbReference type="EMBL" id="MBB6481721.1"/>
    </source>
</evidence>
<dbReference type="NCBIfam" id="TIGR00974">
    <property type="entry name" value="3a0107s02c"/>
    <property type="match status" value="1"/>
</dbReference>
<comment type="caution">
    <text evidence="11">The sequence shown here is derived from an EMBL/GenBank/DDBJ whole genome shotgun (WGS) entry which is preliminary data.</text>
</comment>
<evidence type="ECO:0000313" key="12">
    <source>
        <dbReference type="Proteomes" id="UP000587760"/>
    </source>
</evidence>
<dbReference type="PANTHER" id="PTHR43470:SF5">
    <property type="entry name" value="PHOSPHATE TRANSPORT SYSTEM PERMEASE PROTEIN PSTA"/>
    <property type="match status" value="1"/>
</dbReference>
<comment type="caution">
    <text evidence="9">Lacks conserved residue(s) required for the propagation of feature annotation.</text>
</comment>
<feature type="transmembrane region" description="Helical" evidence="9">
    <location>
        <begin position="260"/>
        <end position="279"/>
    </location>
</feature>
<dbReference type="AlphaFoldDB" id="A0A841REB9"/>
<keyword evidence="8 9" id="KW-0472">Membrane</keyword>
<dbReference type="InterPro" id="IPR035906">
    <property type="entry name" value="MetI-like_sf"/>
</dbReference>
<proteinExistence type="inferred from homology"/>
<dbReference type="GO" id="GO:0005315">
    <property type="term" value="F:phosphate transmembrane transporter activity"/>
    <property type="evidence" value="ECO:0007669"/>
    <property type="project" value="InterPro"/>
</dbReference>
<evidence type="ECO:0000259" key="10">
    <source>
        <dbReference type="PROSITE" id="PS50928"/>
    </source>
</evidence>
<dbReference type="GO" id="GO:0005886">
    <property type="term" value="C:plasma membrane"/>
    <property type="evidence" value="ECO:0007669"/>
    <property type="project" value="UniProtKB-SubCell"/>
</dbReference>
<dbReference type="Pfam" id="PF00528">
    <property type="entry name" value="BPD_transp_1"/>
    <property type="match status" value="1"/>
</dbReference>
<name>A0A841REB9_9SPIO</name>
<dbReference type="PROSITE" id="PS50928">
    <property type="entry name" value="ABC_TM1"/>
    <property type="match status" value="1"/>
</dbReference>
<keyword evidence="7 9" id="KW-1133">Transmembrane helix</keyword>
<dbReference type="PANTHER" id="PTHR43470">
    <property type="entry name" value="PHOSPHATE TRANSPORT SYSTEM PERMEASE PROTEIN PSTA-RELATED"/>
    <property type="match status" value="1"/>
</dbReference>
<feature type="transmembrane region" description="Helical" evidence="9">
    <location>
        <begin position="376"/>
        <end position="397"/>
    </location>
</feature>
<dbReference type="EMBL" id="JACHGJ010000007">
    <property type="protein sequence ID" value="MBB6481721.1"/>
    <property type="molecule type" value="Genomic_DNA"/>
</dbReference>
<dbReference type="Gene3D" id="1.10.3720.10">
    <property type="entry name" value="MetI-like"/>
    <property type="match status" value="1"/>
</dbReference>
<dbReference type="InterPro" id="IPR000515">
    <property type="entry name" value="MetI-like"/>
</dbReference>
<comment type="similarity">
    <text evidence="2 9">Belongs to the binding-protein-dependent transport system permease family. CysTW subfamily.</text>
</comment>
<feature type="transmembrane region" description="Helical" evidence="9">
    <location>
        <begin position="172"/>
        <end position="198"/>
    </location>
</feature>
<dbReference type="CDD" id="cd06261">
    <property type="entry name" value="TM_PBP2"/>
    <property type="match status" value="1"/>
</dbReference>
<dbReference type="Proteomes" id="UP000587760">
    <property type="component" value="Unassembled WGS sequence"/>
</dbReference>